<name>A0A8T0C4J5_9GAMM</name>
<dbReference type="AlphaFoldDB" id="A0A8T0C4J5"/>
<gene>
    <name evidence="1" type="ORF">PRUB_a3296</name>
</gene>
<evidence type="ECO:0000313" key="1">
    <source>
        <dbReference type="EMBL" id="KAF7783507.1"/>
    </source>
</evidence>
<organism evidence="1 2">
    <name type="scientific">Pseudoalteromonas rubra</name>
    <dbReference type="NCBI Taxonomy" id="43658"/>
    <lineage>
        <taxon>Bacteria</taxon>
        <taxon>Pseudomonadati</taxon>
        <taxon>Pseudomonadota</taxon>
        <taxon>Gammaproteobacteria</taxon>
        <taxon>Alteromonadales</taxon>
        <taxon>Pseudoalteromonadaceae</taxon>
        <taxon>Pseudoalteromonas</taxon>
    </lineage>
</organism>
<reference evidence="1 2" key="1">
    <citation type="journal article" date="2012" name="J. Bacteriol.">
        <title>Genome sequence of the cycloprodigiosin-producing bacterial strain Pseudoalteromonas rubra ATCC 29570(T).</title>
        <authorList>
            <person name="Xie B.B."/>
            <person name="Shu Y.L."/>
            <person name="Qin Q.L."/>
            <person name="Rong J.C."/>
            <person name="Zhang X.Y."/>
            <person name="Chen X.L."/>
            <person name="Zhou B.C."/>
            <person name="Zhang Y.Z."/>
        </authorList>
    </citation>
    <scope>NUCLEOTIDE SEQUENCE [LARGE SCALE GENOMIC DNA]</scope>
    <source>
        <strain evidence="1 2">DSM 6842</strain>
    </source>
</reference>
<comment type="caution">
    <text evidence="1">The sequence shown here is derived from an EMBL/GenBank/DDBJ whole genome shotgun (WGS) entry which is preliminary data.</text>
</comment>
<sequence length="60" mass="6573">MAIAAQCLGFNYAAVMADFFERLGTGNASTKPLPQPKKEVTLNVTSFLFDSWSRPHGQPD</sequence>
<evidence type="ECO:0000313" key="2">
    <source>
        <dbReference type="Proteomes" id="UP000016480"/>
    </source>
</evidence>
<accession>A0A8T0C4J5</accession>
<dbReference type="EMBL" id="AHCD03000043">
    <property type="protein sequence ID" value="KAF7783507.1"/>
    <property type="molecule type" value="Genomic_DNA"/>
</dbReference>
<dbReference type="Proteomes" id="UP000016480">
    <property type="component" value="Unassembled WGS sequence"/>
</dbReference>
<proteinExistence type="predicted"/>
<protein>
    <submittedName>
        <fullName evidence="1">Uncharacterized protein</fullName>
    </submittedName>
</protein>